<dbReference type="SMART" id="SM00345">
    <property type="entry name" value="HTH_GNTR"/>
    <property type="match status" value="1"/>
</dbReference>
<dbReference type="InterPro" id="IPR008920">
    <property type="entry name" value="TF_FadR/GntR_C"/>
</dbReference>
<evidence type="ECO:0000313" key="5">
    <source>
        <dbReference type="EMBL" id="KHS52315.1"/>
    </source>
</evidence>
<dbReference type="AlphaFoldDB" id="A0A0B9ASG5"/>
<dbReference type="Proteomes" id="UP000031488">
    <property type="component" value="Unassembled WGS sequence"/>
</dbReference>
<dbReference type="PANTHER" id="PTHR43537:SF45">
    <property type="entry name" value="GNTR FAMILY REGULATORY PROTEIN"/>
    <property type="match status" value="1"/>
</dbReference>
<protein>
    <submittedName>
        <fullName evidence="5">Transcriptional regulator, GntR family with FCD sensor domain containing protein</fullName>
    </submittedName>
</protein>
<reference evidence="5 6" key="1">
    <citation type="submission" date="2014-11" db="EMBL/GenBank/DDBJ databases">
        <title>Draft Genome Sequence of Brevibacterium linens AE038-8.</title>
        <authorList>
            <person name="Maizel D."/>
            <person name="Utturkar S.M."/>
            <person name="Brown S.D."/>
            <person name="Ferrero M."/>
            <person name="Rosen B.P."/>
        </authorList>
    </citation>
    <scope>NUCLEOTIDE SEQUENCE [LARGE SCALE GENOMIC DNA]</scope>
    <source>
        <strain evidence="5 6">AE038-8</strain>
    </source>
</reference>
<dbReference type="STRING" id="1703.BLSMQ_2796"/>
<proteinExistence type="predicted"/>
<dbReference type="SMART" id="SM00895">
    <property type="entry name" value="FCD"/>
    <property type="match status" value="1"/>
</dbReference>
<evidence type="ECO:0000259" key="4">
    <source>
        <dbReference type="PROSITE" id="PS50949"/>
    </source>
</evidence>
<gene>
    <name evidence="5" type="ORF">AE0388_1965</name>
</gene>
<sequence length="212" mass="23427">MNHDSSLVNRLTDRLIAGELRPGERLSETALAKEFDVSRNTLREAFRVLGEQGLVTHIPHRGVSVASPSTADVVDIYRVRHHVECSVLEHAPRNHPNAVQMEAAVEAAERFAAEENWLEVGTANMAFHNAVVSLSDSRRLMQSFSNVLAELRLAFLKVEVLDFLHAPFISRNKEVIEVYRTEGSAAAAKILGAYLGDSERQVLGAYARAGQD</sequence>
<feature type="domain" description="HTH gntR-type" evidence="4">
    <location>
        <begin position="1"/>
        <end position="68"/>
    </location>
</feature>
<keyword evidence="3" id="KW-0804">Transcription</keyword>
<keyword evidence="6" id="KW-1185">Reference proteome</keyword>
<dbReference type="GO" id="GO:0003700">
    <property type="term" value="F:DNA-binding transcription factor activity"/>
    <property type="evidence" value="ECO:0007669"/>
    <property type="project" value="InterPro"/>
</dbReference>
<dbReference type="Pfam" id="PF00392">
    <property type="entry name" value="GntR"/>
    <property type="match status" value="1"/>
</dbReference>
<dbReference type="SUPFAM" id="SSF46785">
    <property type="entry name" value="Winged helix' DNA-binding domain"/>
    <property type="match status" value="1"/>
</dbReference>
<dbReference type="Pfam" id="PF07729">
    <property type="entry name" value="FCD"/>
    <property type="match status" value="1"/>
</dbReference>
<dbReference type="InterPro" id="IPR011711">
    <property type="entry name" value="GntR_C"/>
</dbReference>
<dbReference type="EMBL" id="JTJZ01000019">
    <property type="protein sequence ID" value="KHS52315.1"/>
    <property type="molecule type" value="Genomic_DNA"/>
</dbReference>
<dbReference type="PROSITE" id="PS50949">
    <property type="entry name" value="HTH_GNTR"/>
    <property type="match status" value="1"/>
</dbReference>
<accession>A0A0B9ASG5</accession>
<dbReference type="RefSeq" id="WP_039209701.1">
    <property type="nucleotide sequence ID" value="NZ_JBCLTJ010000005.1"/>
</dbReference>
<dbReference type="InterPro" id="IPR000524">
    <property type="entry name" value="Tscrpt_reg_HTH_GntR"/>
</dbReference>
<evidence type="ECO:0000256" key="3">
    <source>
        <dbReference type="ARBA" id="ARBA00023163"/>
    </source>
</evidence>
<dbReference type="Gene3D" id="1.10.10.10">
    <property type="entry name" value="Winged helix-like DNA-binding domain superfamily/Winged helix DNA-binding domain"/>
    <property type="match status" value="1"/>
</dbReference>
<dbReference type="PANTHER" id="PTHR43537">
    <property type="entry name" value="TRANSCRIPTIONAL REGULATOR, GNTR FAMILY"/>
    <property type="match status" value="1"/>
</dbReference>
<keyword evidence="1" id="KW-0805">Transcription regulation</keyword>
<dbReference type="InterPro" id="IPR036390">
    <property type="entry name" value="WH_DNA-bd_sf"/>
</dbReference>
<dbReference type="PATRIC" id="fig|1703.6.peg.1856"/>
<dbReference type="GO" id="GO:0003677">
    <property type="term" value="F:DNA binding"/>
    <property type="evidence" value="ECO:0007669"/>
    <property type="project" value="UniProtKB-KW"/>
</dbReference>
<evidence type="ECO:0000313" key="6">
    <source>
        <dbReference type="Proteomes" id="UP000031488"/>
    </source>
</evidence>
<dbReference type="InterPro" id="IPR036388">
    <property type="entry name" value="WH-like_DNA-bd_sf"/>
</dbReference>
<dbReference type="OrthoDB" id="5243844at2"/>
<dbReference type="PRINTS" id="PR00035">
    <property type="entry name" value="HTHGNTR"/>
</dbReference>
<evidence type="ECO:0000256" key="2">
    <source>
        <dbReference type="ARBA" id="ARBA00023125"/>
    </source>
</evidence>
<name>A0A0B9ASG5_BRELN</name>
<comment type="caution">
    <text evidence="5">The sequence shown here is derived from an EMBL/GenBank/DDBJ whole genome shotgun (WGS) entry which is preliminary data.</text>
</comment>
<dbReference type="CDD" id="cd07377">
    <property type="entry name" value="WHTH_GntR"/>
    <property type="match status" value="1"/>
</dbReference>
<evidence type="ECO:0000256" key="1">
    <source>
        <dbReference type="ARBA" id="ARBA00023015"/>
    </source>
</evidence>
<keyword evidence="2" id="KW-0238">DNA-binding</keyword>
<dbReference type="Gene3D" id="1.20.120.530">
    <property type="entry name" value="GntR ligand-binding domain-like"/>
    <property type="match status" value="1"/>
</dbReference>
<organism evidence="5 6">
    <name type="scientific">Brevibacterium linens</name>
    <dbReference type="NCBI Taxonomy" id="1703"/>
    <lineage>
        <taxon>Bacteria</taxon>
        <taxon>Bacillati</taxon>
        <taxon>Actinomycetota</taxon>
        <taxon>Actinomycetes</taxon>
        <taxon>Micrococcales</taxon>
        <taxon>Brevibacteriaceae</taxon>
        <taxon>Brevibacterium</taxon>
    </lineage>
</organism>
<dbReference type="SUPFAM" id="SSF48008">
    <property type="entry name" value="GntR ligand-binding domain-like"/>
    <property type="match status" value="1"/>
</dbReference>